<dbReference type="GO" id="GO:0009002">
    <property type="term" value="F:serine-type D-Ala-D-Ala carboxypeptidase activity"/>
    <property type="evidence" value="ECO:0007669"/>
    <property type="project" value="InterPro"/>
</dbReference>
<dbReference type="EMBL" id="UHJL01000003">
    <property type="protein sequence ID" value="SUQ25052.1"/>
    <property type="molecule type" value="Genomic_DNA"/>
</dbReference>
<dbReference type="PANTHER" id="PTHR30627:SF2">
    <property type="entry name" value="PEPTIDOGLYCAN D,D-TRANSPEPTIDASE MRDA"/>
    <property type="match status" value="1"/>
</dbReference>
<keyword evidence="11 15" id="KW-1133">Transmembrane helix</keyword>
<dbReference type="Gene3D" id="3.40.710.10">
    <property type="entry name" value="DD-peptidase/beta-lactamase superfamily"/>
    <property type="match status" value="1"/>
</dbReference>
<keyword evidence="8" id="KW-0378">Hydrolase</keyword>
<evidence type="ECO:0000256" key="9">
    <source>
        <dbReference type="ARBA" id="ARBA00022960"/>
    </source>
</evidence>
<evidence type="ECO:0000256" key="4">
    <source>
        <dbReference type="ARBA" id="ARBA00022519"/>
    </source>
</evidence>
<dbReference type="InterPro" id="IPR017790">
    <property type="entry name" value="Penicillin-binding_protein_2"/>
</dbReference>
<feature type="transmembrane region" description="Helical" evidence="15">
    <location>
        <begin position="16"/>
        <end position="37"/>
    </location>
</feature>
<dbReference type="GO" id="GO:0071555">
    <property type="term" value="P:cell wall organization"/>
    <property type="evidence" value="ECO:0007669"/>
    <property type="project" value="UniProtKB-KW"/>
</dbReference>
<proteinExistence type="predicted"/>
<comment type="subcellular location">
    <subcellularLocation>
        <location evidence="2">Cell membrane</location>
    </subcellularLocation>
    <subcellularLocation>
        <location evidence="1">Membrane</location>
        <topology evidence="1">Single-pass membrane protein</topology>
    </subcellularLocation>
</comment>
<dbReference type="GO" id="GO:0008360">
    <property type="term" value="P:regulation of cell shape"/>
    <property type="evidence" value="ECO:0007669"/>
    <property type="project" value="UniProtKB-KW"/>
</dbReference>
<feature type="domain" description="Penicillin-binding protein transpeptidase" evidence="16">
    <location>
        <begin position="278"/>
        <end position="605"/>
    </location>
</feature>
<reference evidence="18 19" key="1">
    <citation type="submission" date="2017-08" db="EMBL/GenBank/DDBJ databases">
        <authorList>
            <person name="de Groot N.N."/>
        </authorList>
    </citation>
    <scope>NUCLEOTIDE SEQUENCE [LARGE SCALE GENOMIC DNA]</scope>
    <source>
        <strain evidence="18 19">HM2</strain>
    </source>
</reference>
<dbReference type="Pfam" id="PF00905">
    <property type="entry name" value="Transpeptidase"/>
    <property type="match status" value="1"/>
</dbReference>
<dbReference type="Proteomes" id="UP000255423">
    <property type="component" value="Unassembled WGS sequence"/>
</dbReference>
<dbReference type="AlphaFoldDB" id="A0A380S740"/>
<evidence type="ECO:0000256" key="1">
    <source>
        <dbReference type="ARBA" id="ARBA00004167"/>
    </source>
</evidence>
<evidence type="ECO:0000256" key="14">
    <source>
        <dbReference type="SAM" id="MobiDB-lite"/>
    </source>
</evidence>
<dbReference type="Gene3D" id="3.30.1390.30">
    <property type="entry name" value="Penicillin-binding protein 2a, domain 3"/>
    <property type="match status" value="1"/>
</dbReference>
<evidence type="ECO:0000256" key="12">
    <source>
        <dbReference type="ARBA" id="ARBA00023136"/>
    </source>
</evidence>
<protein>
    <submittedName>
        <fullName evidence="18">Peptidoglycan glycosyltransferase</fullName>
    </submittedName>
</protein>
<keyword evidence="6" id="KW-0645">Protease</keyword>
<dbReference type="SUPFAM" id="SSF56519">
    <property type="entry name" value="Penicillin binding protein dimerisation domain"/>
    <property type="match status" value="1"/>
</dbReference>
<dbReference type="GO" id="GO:0016740">
    <property type="term" value="F:transferase activity"/>
    <property type="evidence" value="ECO:0007669"/>
    <property type="project" value="UniProtKB-KW"/>
</dbReference>
<organism evidence="18 19">
    <name type="scientific">Fibrobacter succinogenes</name>
    <name type="common">Bacteroides succinogenes</name>
    <dbReference type="NCBI Taxonomy" id="833"/>
    <lineage>
        <taxon>Bacteria</taxon>
        <taxon>Pseudomonadati</taxon>
        <taxon>Fibrobacterota</taxon>
        <taxon>Fibrobacteria</taxon>
        <taxon>Fibrobacterales</taxon>
        <taxon>Fibrobacteraceae</taxon>
        <taxon>Fibrobacter</taxon>
    </lineage>
</organism>
<keyword evidence="18" id="KW-0808">Transferase</keyword>
<evidence type="ECO:0000256" key="7">
    <source>
        <dbReference type="ARBA" id="ARBA00022692"/>
    </source>
</evidence>
<keyword evidence="13" id="KW-0961">Cell wall biogenesis/degradation</keyword>
<evidence type="ECO:0000313" key="18">
    <source>
        <dbReference type="EMBL" id="SUQ25052.1"/>
    </source>
</evidence>
<dbReference type="GO" id="GO:0008658">
    <property type="term" value="F:penicillin binding"/>
    <property type="evidence" value="ECO:0007669"/>
    <property type="project" value="InterPro"/>
</dbReference>
<evidence type="ECO:0000313" key="19">
    <source>
        <dbReference type="Proteomes" id="UP000255423"/>
    </source>
</evidence>
<keyword evidence="3" id="KW-1003">Cell membrane</keyword>
<evidence type="ECO:0000256" key="5">
    <source>
        <dbReference type="ARBA" id="ARBA00022645"/>
    </source>
</evidence>
<dbReference type="InterPro" id="IPR012338">
    <property type="entry name" value="Beta-lactam/transpept-like"/>
</dbReference>
<name>A0A380S740_FIBSU</name>
<dbReference type="InterPro" id="IPR036138">
    <property type="entry name" value="PBP_dimer_sf"/>
</dbReference>
<keyword evidence="4" id="KW-0997">Cell inner membrane</keyword>
<keyword evidence="9" id="KW-0133">Cell shape</keyword>
<sequence length="616" mass="68735">MYNDTSENEARVRRNWNVLIFLAGTVILFAVILFKLFSLQYIHYEENFQRSENNRLRRIELIADRGYIYDRNGNVLVRNRPSYQIALQALEMPRKKADRDSIFKKLLNIRDAAGVRLFDSLSLDTAFQRIRWVRTRPVRILEDATMEQVAVIEEHSTELPGVSVIIESRREYPYGTLASHVLGYTSEISEEQLKLPEYASYSQGDRVGQKGLEQEYDKEFRGKNGLKLVEVNASGREVRTLTDVGGFIAPEPGLHMISTIDLKLQKAAEAAIPDSAKGALVAIDPRNGEILAMVSSPRLDPNIFSLKRRERNKGWAHVALDSMRPLTNRAISGVYPPASIFKLVTSGAGLESGIISETKYYPKACTGGYQYGARYQRCWGVHGNLNVVHALRLSCDVYFYQAGLEIDMSRINEFARRFGYGEQLLGVDIPGERAGWLPDSASFNQRNKRLGWRWARGLILNLSIGQGQMVTPLQQAVFIGSLATNKGVYRPHFMKELQDAEGNVVRRYEPEIIRPGTMKPETHRVLLNAMDSVVNHPGGTGKKGAVPGIRVGGKTGSGEWKKGQKTHAWFAAVAPLDDPQIAVAVIMEAAGGGGSVAAPIAHKVLMAFFGKEEEEQ</sequence>
<dbReference type="GO" id="GO:0005886">
    <property type="term" value="C:plasma membrane"/>
    <property type="evidence" value="ECO:0007669"/>
    <property type="project" value="UniProtKB-SubCell"/>
</dbReference>
<feature type="domain" description="Penicillin-binding protein dimerisation" evidence="17">
    <location>
        <begin position="63"/>
        <end position="241"/>
    </location>
</feature>
<feature type="region of interest" description="Disordered" evidence="14">
    <location>
        <begin position="537"/>
        <end position="560"/>
    </location>
</feature>
<keyword evidence="12 15" id="KW-0472">Membrane</keyword>
<evidence type="ECO:0000256" key="13">
    <source>
        <dbReference type="ARBA" id="ARBA00023316"/>
    </source>
</evidence>
<evidence type="ECO:0000256" key="15">
    <source>
        <dbReference type="SAM" id="Phobius"/>
    </source>
</evidence>
<dbReference type="SUPFAM" id="SSF56601">
    <property type="entry name" value="beta-lactamase/transpeptidase-like"/>
    <property type="match status" value="1"/>
</dbReference>
<evidence type="ECO:0000256" key="8">
    <source>
        <dbReference type="ARBA" id="ARBA00022801"/>
    </source>
</evidence>
<keyword evidence="10" id="KW-0573">Peptidoglycan synthesis</keyword>
<evidence type="ECO:0000256" key="2">
    <source>
        <dbReference type="ARBA" id="ARBA00004236"/>
    </source>
</evidence>
<dbReference type="GO" id="GO:0071972">
    <property type="term" value="F:peptidoglycan L,D-transpeptidase activity"/>
    <property type="evidence" value="ECO:0007669"/>
    <property type="project" value="TreeGrafter"/>
</dbReference>
<dbReference type="RefSeq" id="WP_109573364.1">
    <property type="nucleotide sequence ID" value="NZ_UHJL01000003.1"/>
</dbReference>
<dbReference type="Pfam" id="PF03717">
    <property type="entry name" value="PBP_dimer"/>
    <property type="match status" value="1"/>
</dbReference>
<dbReference type="InterPro" id="IPR050515">
    <property type="entry name" value="Beta-lactam/transpept"/>
</dbReference>
<dbReference type="Gene3D" id="3.90.1310.10">
    <property type="entry name" value="Penicillin-binding protein 2a (Domain 2)"/>
    <property type="match status" value="1"/>
</dbReference>
<dbReference type="GO" id="GO:0009252">
    <property type="term" value="P:peptidoglycan biosynthetic process"/>
    <property type="evidence" value="ECO:0007669"/>
    <property type="project" value="UniProtKB-KW"/>
</dbReference>
<dbReference type="GO" id="GO:0006508">
    <property type="term" value="P:proteolysis"/>
    <property type="evidence" value="ECO:0007669"/>
    <property type="project" value="UniProtKB-KW"/>
</dbReference>
<evidence type="ECO:0000259" key="17">
    <source>
        <dbReference type="Pfam" id="PF03717"/>
    </source>
</evidence>
<dbReference type="PANTHER" id="PTHR30627">
    <property type="entry name" value="PEPTIDOGLYCAN D,D-TRANSPEPTIDASE"/>
    <property type="match status" value="1"/>
</dbReference>
<keyword evidence="7 15" id="KW-0812">Transmembrane</keyword>
<evidence type="ECO:0000259" key="16">
    <source>
        <dbReference type="Pfam" id="PF00905"/>
    </source>
</evidence>
<keyword evidence="5" id="KW-0121">Carboxypeptidase</keyword>
<dbReference type="InterPro" id="IPR005311">
    <property type="entry name" value="PBP_dimer"/>
</dbReference>
<dbReference type="InterPro" id="IPR001460">
    <property type="entry name" value="PCN-bd_Tpept"/>
</dbReference>
<evidence type="ECO:0000256" key="6">
    <source>
        <dbReference type="ARBA" id="ARBA00022670"/>
    </source>
</evidence>
<accession>A0A380S740</accession>
<evidence type="ECO:0000256" key="10">
    <source>
        <dbReference type="ARBA" id="ARBA00022984"/>
    </source>
</evidence>
<evidence type="ECO:0000256" key="3">
    <source>
        <dbReference type="ARBA" id="ARBA00022475"/>
    </source>
</evidence>
<gene>
    <name evidence="18" type="ORF">SAMN05661053_2467</name>
</gene>
<evidence type="ECO:0000256" key="11">
    <source>
        <dbReference type="ARBA" id="ARBA00022989"/>
    </source>
</evidence>
<dbReference type="NCBIfam" id="TIGR03423">
    <property type="entry name" value="pbp2_mrdA"/>
    <property type="match status" value="1"/>
</dbReference>